<dbReference type="Proteomes" id="UP001552594">
    <property type="component" value="Unassembled WGS sequence"/>
</dbReference>
<sequence length="182" mass="19751">MLYAFGFERIGVVAGDLYFIDPDPIPGQEGPERGVRLEVRLLERGPLRGSIYAARPIVVDRPVWRADLLESVSGPVGSLNRAHHHPRFHGWDPGERVFAEALSADPLTWVGERLTDFRSLLAEAGIAGHEVGPDDPARVAGAVPEIMDAVRRLLDGVSRGELALPPAGATDDQPAQARVSWL</sequence>
<organism evidence="1 2">
    <name type="scientific">Streptomyces orinoci</name>
    <name type="common">Streptoverticillium orinoci</name>
    <dbReference type="NCBI Taxonomy" id="67339"/>
    <lineage>
        <taxon>Bacteria</taxon>
        <taxon>Bacillati</taxon>
        <taxon>Actinomycetota</taxon>
        <taxon>Actinomycetes</taxon>
        <taxon>Kitasatosporales</taxon>
        <taxon>Streptomycetaceae</taxon>
        <taxon>Streptomyces</taxon>
    </lineage>
</organism>
<accession>A0ABV3JZX5</accession>
<evidence type="ECO:0000313" key="2">
    <source>
        <dbReference type="Proteomes" id="UP001552594"/>
    </source>
</evidence>
<reference evidence="1 2" key="1">
    <citation type="submission" date="2024-06" db="EMBL/GenBank/DDBJ databases">
        <title>The Natural Products Discovery Center: Release of the First 8490 Sequenced Strains for Exploring Actinobacteria Biosynthetic Diversity.</title>
        <authorList>
            <person name="Kalkreuter E."/>
            <person name="Kautsar S.A."/>
            <person name="Yang D."/>
            <person name="Bader C.D."/>
            <person name="Teijaro C.N."/>
            <person name="Fluegel L."/>
            <person name="Davis C.M."/>
            <person name="Simpson J.R."/>
            <person name="Lauterbach L."/>
            <person name="Steele A.D."/>
            <person name="Gui C."/>
            <person name="Meng S."/>
            <person name="Li G."/>
            <person name="Viehrig K."/>
            <person name="Ye F."/>
            <person name="Su P."/>
            <person name="Kiefer A.F."/>
            <person name="Nichols A."/>
            <person name="Cepeda A.J."/>
            <person name="Yan W."/>
            <person name="Fan B."/>
            <person name="Jiang Y."/>
            <person name="Adhikari A."/>
            <person name="Zheng C.-J."/>
            <person name="Schuster L."/>
            <person name="Cowan T.M."/>
            <person name="Smanski M.J."/>
            <person name="Chevrette M.G."/>
            <person name="De Carvalho L.P.S."/>
            <person name="Shen B."/>
        </authorList>
    </citation>
    <scope>NUCLEOTIDE SEQUENCE [LARGE SCALE GENOMIC DNA]</scope>
    <source>
        <strain evidence="1 2">NPDC052347</strain>
    </source>
</reference>
<dbReference type="RefSeq" id="WP_109280252.1">
    <property type="nucleotide sequence ID" value="NZ_JBFAUK010000012.1"/>
</dbReference>
<proteinExistence type="predicted"/>
<name>A0ABV3JZX5_STRON</name>
<keyword evidence="2" id="KW-1185">Reference proteome</keyword>
<comment type="caution">
    <text evidence="1">The sequence shown here is derived from an EMBL/GenBank/DDBJ whole genome shotgun (WGS) entry which is preliminary data.</text>
</comment>
<dbReference type="EMBL" id="JBFAUK010000012">
    <property type="protein sequence ID" value="MEV5508218.1"/>
    <property type="molecule type" value="Genomic_DNA"/>
</dbReference>
<protein>
    <submittedName>
        <fullName evidence="1">Uncharacterized protein</fullName>
    </submittedName>
</protein>
<evidence type="ECO:0000313" key="1">
    <source>
        <dbReference type="EMBL" id="MEV5508218.1"/>
    </source>
</evidence>
<gene>
    <name evidence="1" type="ORF">AB0L16_17310</name>
</gene>